<name>A0A1T3NL01_9ACTN</name>
<feature type="region of interest" description="Disordered" evidence="1">
    <location>
        <begin position="148"/>
        <end position="178"/>
    </location>
</feature>
<organism evidence="2 3">
    <name type="scientific">Embleya scabrispora</name>
    <dbReference type="NCBI Taxonomy" id="159449"/>
    <lineage>
        <taxon>Bacteria</taxon>
        <taxon>Bacillati</taxon>
        <taxon>Actinomycetota</taxon>
        <taxon>Actinomycetes</taxon>
        <taxon>Kitasatosporales</taxon>
        <taxon>Streptomycetaceae</taxon>
        <taxon>Embleya</taxon>
    </lineage>
</organism>
<accession>A0A1T3NL01</accession>
<dbReference type="EMBL" id="MWQN01000004">
    <property type="protein sequence ID" value="OPC77549.1"/>
    <property type="molecule type" value="Genomic_DNA"/>
</dbReference>
<proteinExistence type="predicted"/>
<dbReference type="Proteomes" id="UP000190037">
    <property type="component" value="Unassembled WGS sequence"/>
</dbReference>
<gene>
    <name evidence="2" type="ORF">B4N89_44490</name>
</gene>
<evidence type="ECO:0000313" key="3">
    <source>
        <dbReference type="Proteomes" id="UP000190037"/>
    </source>
</evidence>
<reference evidence="2 3" key="1">
    <citation type="submission" date="2017-03" db="EMBL/GenBank/DDBJ databases">
        <title>Draft genome sequence of Streptomyces scabrisporus NF3, endophyte isolated from Amphipterygium adstringens.</title>
        <authorList>
            <person name="Vazquez M."/>
            <person name="Ceapa C.D."/>
            <person name="Rodriguez Luna D."/>
            <person name="Sanchez Esquivel S."/>
        </authorList>
    </citation>
    <scope>NUCLEOTIDE SEQUENCE [LARGE SCALE GENOMIC DNA]</scope>
    <source>
        <strain evidence="2 3">NF3</strain>
    </source>
</reference>
<dbReference type="RefSeq" id="WP_078982304.1">
    <property type="nucleotide sequence ID" value="NZ_MWQN01000004.1"/>
</dbReference>
<feature type="compositionally biased region" description="Basic and acidic residues" evidence="1">
    <location>
        <begin position="148"/>
        <end position="172"/>
    </location>
</feature>
<evidence type="ECO:0000256" key="1">
    <source>
        <dbReference type="SAM" id="MobiDB-lite"/>
    </source>
</evidence>
<dbReference type="OrthoDB" id="4570343at2"/>
<dbReference type="AlphaFoldDB" id="A0A1T3NL01"/>
<sequence>MNDPDESEPPVGRDDANAAPQPEKMFFSSVEVFVTEYLAPLLRRRLNRSLAVWCPSWWAHPEAVARLTSLWRAFEYLRRDAALGSSIWWTHHADPHLRVLMDPDIGPFAVCDPRDGHSGSPLPALPLTPVPPGLLDHPGFRVEGSLFEDMRRRDEHEEPREPRTGYPKDKVLNKNIGF</sequence>
<dbReference type="Pfam" id="PF16259">
    <property type="entry name" value="DUF4913"/>
    <property type="match status" value="1"/>
</dbReference>
<evidence type="ECO:0000313" key="2">
    <source>
        <dbReference type="EMBL" id="OPC77549.1"/>
    </source>
</evidence>
<keyword evidence="3" id="KW-1185">Reference proteome</keyword>
<protein>
    <recommendedName>
        <fullName evidence="4">DUF4913 domain-containing protein</fullName>
    </recommendedName>
</protein>
<dbReference type="STRING" id="159449.B4N89_44490"/>
<dbReference type="InterPro" id="IPR032584">
    <property type="entry name" value="DUF4913"/>
</dbReference>
<evidence type="ECO:0008006" key="4">
    <source>
        <dbReference type="Google" id="ProtNLM"/>
    </source>
</evidence>
<comment type="caution">
    <text evidence="2">The sequence shown here is derived from an EMBL/GenBank/DDBJ whole genome shotgun (WGS) entry which is preliminary data.</text>
</comment>